<evidence type="ECO:0000256" key="7">
    <source>
        <dbReference type="ARBA" id="ARBA00023284"/>
    </source>
</evidence>
<dbReference type="RefSeq" id="WP_345591182.1">
    <property type="nucleotide sequence ID" value="NZ_BAABJG010000027.1"/>
</dbReference>
<name>A0ABW3UH45_9BACL</name>
<organism evidence="13 14">
    <name type="scientific">Paenibacillus vulneris</name>
    <dbReference type="NCBI Taxonomy" id="1133364"/>
    <lineage>
        <taxon>Bacteria</taxon>
        <taxon>Bacillati</taxon>
        <taxon>Bacillota</taxon>
        <taxon>Bacilli</taxon>
        <taxon>Bacillales</taxon>
        <taxon>Paenibacillaceae</taxon>
        <taxon>Paenibacillus</taxon>
    </lineage>
</organism>
<evidence type="ECO:0000256" key="11">
    <source>
        <dbReference type="ARBA" id="ARBA00049091"/>
    </source>
</evidence>
<dbReference type="Pfam" id="PF00578">
    <property type="entry name" value="AhpC-TSA"/>
    <property type="match status" value="1"/>
</dbReference>
<protein>
    <recommendedName>
        <fullName evidence="2">thioredoxin-dependent peroxiredoxin</fullName>
        <ecNumber evidence="2">1.11.1.24</ecNumber>
    </recommendedName>
    <alternativeName>
        <fullName evidence="10">Bacterioferritin comigratory protein</fullName>
    </alternativeName>
    <alternativeName>
        <fullName evidence="8">Thioredoxin peroxidase</fullName>
    </alternativeName>
</protein>
<evidence type="ECO:0000256" key="2">
    <source>
        <dbReference type="ARBA" id="ARBA00013017"/>
    </source>
</evidence>
<dbReference type="EC" id="1.11.1.24" evidence="2"/>
<comment type="caution">
    <text evidence="13">The sequence shown here is derived from an EMBL/GenBank/DDBJ whole genome shotgun (WGS) entry which is preliminary data.</text>
</comment>
<evidence type="ECO:0000313" key="13">
    <source>
        <dbReference type="EMBL" id="MFD1218890.1"/>
    </source>
</evidence>
<dbReference type="CDD" id="cd02970">
    <property type="entry name" value="PRX_like2"/>
    <property type="match status" value="1"/>
</dbReference>
<comment type="similarity">
    <text evidence="9">Belongs to the peroxiredoxin family. BCP/PrxQ subfamily.</text>
</comment>
<reference evidence="14" key="1">
    <citation type="journal article" date="2019" name="Int. J. Syst. Evol. Microbiol.">
        <title>The Global Catalogue of Microorganisms (GCM) 10K type strain sequencing project: providing services to taxonomists for standard genome sequencing and annotation.</title>
        <authorList>
            <consortium name="The Broad Institute Genomics Platform"/>
            <consortium name="The Broad Institute Genome Sequencing Center for Infectious Disease"/>
            <person name="Wu L."/>
            <person name="Ma J."/>
        </authorList>
    </citation>
    <scope>NUCLEOTIDE SEQUENCE [LARGE SCALE GENOMIC DNA]</scope>
    <source>
        <strain evidence="14">CCUG 53270</strain>
    </source>
</reference>
<evidence type="ECO:0000259" key="12">
    <source>
        <dbReference type="PROSITE" id="PS51352"/>
    </source>
</evidence>
<comment type="function">
    <text evidence="1">Thiol-specific peroxidase that catalyzes the reduction of hydrogen peroxide and organic hydroperoxides to water and alcohols, respectively. Plays a role in cell protection against oxidative stress by detoxifying peroxides and as sensor of hydrogen peroxide-mediated signaling events.</text>
</comment>
<keyword evidence="6" id="KW-1015">Disulfide bond</keyword>
<dbReference type="PROSITE" id="PS51352">
    <property type="entry name" value="THIOREDOXIN_2"/>
    <property type="match status" value="1"/>
</dbReference>
<comment type="catalytic activity">
    <reaction evidence="11">
        <text>a hydroperoxide + [thioredoxin]-dithiol = an alcohol + [thioredoxin]-disulfide + H2O</text>
        <dbReference type="Rhea" id="RHEA:62620"/>
        <dbReference type="Rhea" id="RHEA-COMP:10698"/>
        <dbReference type="Rhea" id="RHEA-COMP:10700"/>
        <dbReference type="ChEBI" id="CHEBI:15377"/>
        <dbReference type="ChEBI" id="CHEBI:29950"/>
        <dbReference type="ChEBI" id="CHEBI:30879"/>
        <dbReference type="ChEBI" id="CHEBI:35924"/>
        <dbReference type="ChEBI" id="CHEBI:50058"/>
        <dbReference type="EC" id="1.11.1.24"/>
    </reaction>
</comment>
<dbReference type="InterPro" id="IPR000866">
    <property type="entry name" value="AhpC/TSA"/>
</dbReference>
<evidence type="ECO:0000256" key="6">
    <source>
        <dbReference type="ARBA" id="ARBA00023157"/>
    </source>
</evidence>
<sequence>MNQKLQPGSKAPLFQVTDQHGKRVSLEQYRGRKVLISFFRYSACALCNLRIQHFIERHPAWQRQSLDIIAFFESPEINLQAYVGKQNPPFPLIADPSAVIYDQYGVESSEEKVQSTLAAPSIKDVIAEVEAAGYKLTTEEGSNFYRMPAEFLVDEDGIIRICHYSQVVTEHLPFDTIDLFAAASR</sequence>
<evidence type="ECO:0000256" key="9">
    <source>
        <dbReference type="ARBA" id="ARBA00038489"/>
    </source>
</evidence>
<evidence type="ECO:0000256" key="4">
    <source>
        <dbReference type="ARBA" id="ARBA00022862"/>
    </source>
</evidence>
<proteinExistence type="inferred from homology"/>
<dbReference type="EMBL" id="JBHTLU010000007">
    <property type="protein sequence ID" value="MFD1218890.1"/>
    <property type="molecule type" value="Genomic_DNA"/>
</dbReference>
<evidence type="ECO:0000256" key="10">
    <source>
        <dbReference type="ARBA" id="ARBA00041373"/>
    </source>
</evidence>
<dbReference type="PANTHER" id="PTHR42801:SF22">
    <property type="entry name" value="PEROXIREDOXIN SLL0755-RELATED"/>
    <property type="match status" value="1"/>
</dbReference>
<feature type="domain" description="Thioredoxin" evidence="12">
    <location>
        <begin position="5"/>
        <end position="185"/>
    </location>
</feature>
<keyword evidence="4" id="KW-0049">Antioxidant</keyword>
<accession>A0ABW3UH45</accession>
<keyword evidence="5" id="KW-0560">Oxidoreductase</keyword>
<dbReference type="PANTHER" id="PTHR42801">
    <property type="entry name" value="THIOREDOXIN-DEPENDENT PEROXIDE REDUCTASE"/>
    <property type="match status" value="1"/>
</dbReference>
<dbReference type="InterPro" id="IPR050924">
    <property type="entry name" value="Peroxiredoxin_BCP/PrxQ"/>
</dbReference>
<keyword evidence="3" id="KW-0575">Peroxidase</keyword>
<dbReference type="SUPFAM" id="SSF52833">
    <property type="entry name" value="Thioredoxin-like"/>
    <property type="match status" value="1"/>
</dbReference>
<dbReference type="InterPro" id="IPR013766">
    <property type="entry name" value="Thioredoxin_domain"/>
</dbReference>
<evidence type="ECO:0000256" key="1">
    <source>
        <dbReference type="ARBA" id="ARBA00003330"/>
    </source>
</evidence>
<evidence type="ECO:0000256" key="3">
    <source>
        <dbReference type="ARBA" id="ARBA00022559"/>
    </source>
</evidence>
<dbReference type="Gene3D" id="3.40.30.10">
    <property type="entry name" value="Glutaredoxin"/>
    <property type="match status" value="1"/>
</dbReference>
<gene>
    <name evidence="13" type="ORF">ACFQ4B_02055</name>
</gene>
<evidence type="ECO:0000256" key="8">
    <source>
        <dbReference type="ARBA" id="ARBA00032824"/>
    </source>
</evidence>
<dbReference type="Proteomes" id="UP001597180">
    <property type="component" value="Unassembled WGS sequence"/>
</dbReference>
<keyword evidence="7" id="KW-0676">Redox-active center</keyword>
<evidence type="ECO:0000256" key="5">
    <source>
        <dbReference type="ARBA" id="ARBA00023002"/>
    </source>
</evidence>
<evidence type="ECO:0000313" key="14">
    <source>
        <dbReference type="Proteomes" id="UP001597180"/>
    </source>
</evidence>
<keyword evidence="14" id="KW-1185">Reference proteome</keyword>
<dbReference type="InterPro" id="IPR036249">
    <property type="entry name" value="Thioredoxin-like_sf"/>
</dbReference>